<dbReference type="InterPro" id="IPR039426">
    <property type="entry name" value="TonB-dep_rcpt-like"/>
</dbReference>
<evidence type="ECO:0000256" key="5">
    <source>
        <dbReference type="ARBA" id="ARBA00023136"/>
    </source>
</evidence>
<feature type="domain" description="TonB-dependent transporter Oar-like beta-barrel" evidence="8">
    <location>
        <begin position="239"/>
        <end position="1113"/>
    </location>
</feature>
<dbReference type="PANTHER" id="PTHR30069:SF46">
    <property type="entry name" value="OAR PROTEIN"/>
    <property type="match status" value="1"/>
</dbReference>
<evidence type="ECO:0000256" key="1">
    <source>
        <dbReference type="ARBA" id="ARBA00004571"/>
    </source>
</evidence>
<evidence type="ECO:0000256" key="7">
    <source>
        <dbReference type="SAM" id="SignalP"/>
    </source>
</evidence>
<keyword evidence="10" id="KW-1185">Reference proteome</keyword>
<comment type="subcellular location">
    <subcellularLocation>
        <location evidence="1">Cell outer membrane</location>
        <topology evidence="1">Multi-pass membrane protein</topology>
    </subcellularLocation>
</comment>
<dbReference type="InterPro" id="IPR036942">
    <property type="entry name" value="Beta-barrel_TonB_sf"/>
</dbReference>
<dbReference type="InterPro" id="IPR057601">
    <property type="entry name" value="Oar-like_b-barrel"/>
</dbReference>
<dbReference type="GO" id="GO:0044718">
    <property type="term" value="P:siderophore transmembrane transport"/>
    <property type="evidence" value="ECO:0007669"/>
    <property type="project" value="TreeGrafter"/>
</dbReference>
<evidence type="ECO:0000256" key="3">
    <source>
        <dbReference type="ARBA" id="ARBA00022452"/>
    </source>
</evidence>
<evidence type="ECO:0000313" key="10">
    <source>
        <dbReference type="Proteomes" id="UP000321820"/>
    </source>
</evidence>
<dbReference type="EMBL" id="CP042806">
    <property type="protein sequence ID" value="QEE27168.1"/>
    <property type="molecule type" value="Genomic_DNA"/>
</dbReference>
<dbReference type="Proteomes" id="UP000321820">
    <property type="component" value="Chromosome"/>
</dbReference>
<keyword evidence="4" id="KW-0812">Transmembrane</keyword>
<evidence type="ECO:0000259" key="8">
    <source>
        <dbReference type="Pfam" id="PF25183"/>
    </source>
</evidence>
<evidence type="ECO:0000313" key="9">
    <source>
        <dbReference type="EMBL" id="QEE27168.1"/>
    </source>
</evidence>
<keyword evidence="3" id="KW-1134">Transmembrane beta strand</keyword>
<keyword evidence="9" id="KW-0675">Receptor</keyword>
<name>A0A5B9E592_9BACT</name>
<dbReference type="SUPFAM" id="SSF56935">
    <property type="entry name" value="Porins"/>
    <property type="match status" value="1"/>
</dbReference>
<protein>
    <submittedName>
        <fullName evidence="9">TonB-dependent receptor</fullName>
    </submittedName>
</protein>
<dbReference type="OrthoDB" id="97893at2"/>
<feature type="chain" id="PRO_5022813446" evidence="7">
    <location>
        <begin position="26"/>
        <end position="1120"/>
    </location>
</feature>
<organism evidence="9 10">
    <name type="scientific">Terriglobus albidus</name>
    <dbReference type="NCBI Taxonomy" id="1592106"/>
    <lineage>
        <taxon>Bacteria</taxon>
        <taxon>Pseudomonadati</taxon>
        <taxon>Acidobacteriota</taxon>
        <taxon>Terriglobia</taxon>
        <taxon>Terriglobales</taxon>
        <taxon>Acidobacteriaceae</taxon>
        <taxon>Terriglobus</taxon>
    </lineage>
</organism>
<sequence length="1120" mass="121815">MSISRKQLAAAGVLLLSLATYSAEAQNANAGDIRGVVTDPTGAVIAGATVTVLDKDKGVTTTYTTDTSGLYDTGPIVTDNYQVTVAKQGFASYVRSQITLQVGVITVNAQLKVGTTETSVVVAEDVPLIQTETGEQSTTLESKVLSKLPNPTPDWQNFIKLIPGATATSTSGTTNTGQAYSVNGNLPYNAVLADGASSALSHSGNADVSTFETVQEVQVNTSAFSAQFGTGGVIMNQISKGGSSTFHGALYEYAQNDAVNARSFYQTSKPYRRYHDFGGSIGGPVWLPQSLGGKNRLFFYFNYDRTISLSASTGYQTVPTDAMRRGDFSGMAPVYDPNTTTQVTVGGKTYIKRTQFANNQVPISATAAKVLALYPKANYNGSNMTVSPTTGVATNNYYYNLRSSNPYSRFFGRFDYDISPTNRLTGSVTERDNPARYVNGLGCPLVCMTGDVSSYNSQITDVWNISSHTINEARLGYTNQLNFFIPDTQGSGLGPSLGLPYLKFDIIPTFNISSYSGINQPLSPFTYKEHNYDPSDVVTMIRGKHILHVGGEYMIFQDNSTAYGNINGSTLGFTGVYTQCTYCQTAAGGNQASTGNAWADLYTEQINSWSAQVTPEFAGRQKAPQMFIQDDWKLTPNLTVNLGLRYQIMEGWSDTKNNQRTFDPNVTNSVTNTLGGMWYAGTKANGRSQLQNNVYDTVLPRVGFAWQYQPGFVIRGGYGLYAYLWSLDTYGSDEGSAFGFKGSLSDTSNGQTAVGKLSAANPQFPYIGPTTDSGAYNGQGVNFTNQHTPVTKIHQYNITVEKQIGTDMKASLAYVGSRSVNLTFSRDINQVPVDKLAVVDQQFRPFPQFTSINGSTFNSDANYNSLQATLQKRLTHSLSFDASYVWSKFLNEFDSSAWGSRNGTTTYQNSYDVGANYGPSNFDVRNAFKGDAIYVLPFGKGQRFLNNNYLVDQAVGGWQLSTTYVLQSGNPMTVTIPTTLAQTYAGSGNMYPNWASSPTLSDRTRDHWFNTTYISQSGQKVGPDTNAAYIIPANGTFGNFHRNNVYGPGMVSFNTSLGKTFNLYKEQYKFELRADATNVLNHPVFANPNTSITNGNFGKITSTNLFVGGRAIQLMGRFSF</sequence>
<dbReference type="SUPFAM" id="SSF49464">
    <property type="entry name" value="Carboxypeptidase regulatory domain-like"/>
    <property type="match status" value="1"/>
</dbReference>
<feature type="signal peptide" evidence="7">
    <location>
        <begin position="1"/>
        <end position="25"/>
    </location>
</feature>
<dbReference type="Gene3D" id="2.40.170.20">
    <property type="entry name" value="TonB-dependent receptor, beta-barrel domain"/>
    <property type="match status" value="1"/>
</dbReference>
<dbReference type="GO" id="GO:0009279">
    <property type="term" value="C:cell outer membrane"/>
    <property type="evidence" value="ECO:0007669"/>
    <property type="project" value="UniProtKB-SubCell"/>
</dbReference>
<keyword evidence="5" id="KW-0472">Membrane</keyword>
<dbReference type="Pfam" id="PF25183">
    <property type="entry name" value="OMP_b-brl_4"/>
    <property type="match status" value="1"/>
</dbReference>
<evidence type="ECO:0000256" key="2">
    <source>
        <dbReference type="ARBA" id="ARBA00022448"/>
    </source>
</evidence>
<dbReference type="Gene3D" id="2.60.40.1120">
    <property type="entry name" value="Carboxypeptidase-like, regulatory domain"/>
    <property type="match status" value="1"/>
</dbReference>
<gene>
    <name evidence="9" type="ORF">FTW19_03545</name>
</gene>
<proteinExistence type="predicted"/>
<keyword evidence="6" id="KW-0998">Cell outer membrane</keyword>
<dbReference type="RefSeq" id="WP_147646361.1">
    <property type="nucleotide sequence ID" value="NZ_CP042806.1"/>
</dbReference>
<dbReference type="InterPro" id="IPR008969">
    <property type="entry name" value="CarboxyPept-like_regulatory"/>
</dbReference>
<dbReference type="Pfam" id="PF13620">
    <property type="entry name" value="CarboxypepD_reg"/>
    <property type="match status" value="1"/>
</dbReference>
<keyword evidence="7" id="KW-0732">Signal</keyword>
<dbReference type="PANTHER" id="PTHR30069">
    <property type="entry name" value="TONB-DEPENDENT OUTER MEMBRANE RECEPTOR"/>
    <property type="match status" value="1"/>
</dbReference>
<accession>A0A5B9E592</accession>
<dbReference type="GO" id="GO:0015344">
    <property type="term" value="F:siderophore uptake transmembrane transporter activity"/>
    <property type="evidence" value="ECO:0007669"/>
    <property type="project" value="TreeGrafter"/>
</dbReference>
<evidence type="ECO:0000256" key="4">
    <source>
        <dbReference type="ARBA" id="ARBA00022692"/>
    </source>
</evidence>
<reference evidence="9 10" key="1">
    <citation type="submission" date="2019-08" db="EMBL/GenBank/DDBJ databases">
        <title>Complete genome sequence of Terriglobus albidus strain ORNL.</title>
        <authorList>
            <person name="Podar M."/>
        </authorList>
    </citation>
    <scope>NUCLEOTIDE SEQUENCE [LARGE SCALE GENOMIC DNA]</scope>
    <source>
        <strain evidence="9 10">ORNL</strain>
    </source>
</reference>
<dbReference type="KEGG" id="talb:FTW19_03545"/>
<evidence type="ECO:0000256" key="6">
    <source>
        <dbReference type="ARBA" id="ARBA00023237"/>
    </source>
</evidence>
<dbReference type="AlphaFoldDB" id="A0A5B9E592"/>
<keyword evidence="2" id="KW-0813">Transport</keyword>